<gene>
    <name evidence="2" type="ORF">HKD21_12495</name>
</gene>
<organism evidence="2 3">
    <name type="scientific">Gluconobacter cerevisiae</name>
    <dbReference type="NCBI Taxonomy" id="1379734"/>
    <lineage>
        <taxon>Bacteria</taxon>
        <taxon>Pseudomonadati</taxon>
        <taxon>Pseudomonadota</taxon>
        <taxon>Alphaproteobacteria</taxon>
        <taxon>Acetobacterales</taxon>
        <taxon>Acetobacteraceae</taxon>
        <taxon>Gluconobacter</taxon>
    </lineage>
</organism>
<dbReference type="RefSeq" id="WP_194255967.1">
    <property type="nucleotide sequence ID" value="NZ_JABCQO010000012.1"/>
</dbReference>
<protein>
    <submittedName>
        <fullName evidence="2">Uncharacterized protein</fullName>
    </submittedName>
</protein>
<dbReference type="Proteomes" id="UP000630952">
    <property type="component" value="Unassembled WGS sequence"/>
</dbReference>
<sequence length="135" mass="14356">MPVFIVTLSERQLLSDRVNFQVEAETAEAAGQLVLDATADEANESGLRPVHLPDGQKTVLEPENVSGTEISVSVRPADEPQAVAVEIGAGWHLDLTAAEARRLLPVLTGAVVDEDDPHTSALCARLARQLANLAQ</sequence>
<proteinExistence type="predicted"/>
<evidence type="ECO:0000313" key="2">
    <source>
        <dbReference type="EMBL" id="MBF0877657.1"/>
    </source>
</evidence>
<dbReference type="EMBL" id="JABCQO010000012">
    <property type="protein sequence ID" value="MBF0877657.1"/>
    <property type="molecule type" value="Genomic_DNA"/>
</dbReference>
<name>A0ABR9YGL3_9PROT</name>
<reference evidence="2 3" key="2">
    <citation type="submission" date="2020-11" db="EMBL/GenBank/DDBJ databases">
        <title>Description of novel Gluconobacter species.</title>
        <authorList>
            <person name="Cleenwerck I."/>
            <person name="Cnockaert M."/>
            <person name="Borremans W."/>
            <person name="Wieme A.D."/>
            <person name="De Vuyst L."/>
            <person name="Vandamme P."/>
        </authorList>
    </citation>
    <scope>NUCLEOTIDE SEQUENCE [LARGE SCALE GENOMIC DNA]</scope>
    <source>
        <strain evidence="2 3">LMG 27748</strain>
    </source>
</reference>
<evidence type="ECO:0000313" key="3">
    <source>
        <dbReference type="Proteomes" id="UP000630952"/>
    </source>
</evidence>
<comment type="caution">
    <text evidence="2">The sequence shown here is derived from an EMBL/GenBank/DDBJ whole genome shotgun (WGS) entry which is preliminary data.</text>
</comment>
<keyword evidence="3" id="KW-1185">Reference proteome</keyword>
<accession>A0ABR9YGL3</accession>
<evidence type="ECO:0000256" key="1">
    <source>
        <dbReference type="SAM" id="MobiDB-lite"/>
    </source>
</evidence>
<feature type="region of interest" description="Disordered" evidence="1">
    <location>
        <begin position="45"/>
        <end position="64"/>
    </location>
</feature>
<reference evidence="3" key="1">
    <citation type="submission" date="2020-04" db="EMBL/GenBank/DDBJ databases">
        <title>Description of novel Gluconacetobacter.</title>
        <authorList>
            <person name="Sombolestani A."/>
        </authorList>
    </citation>
    <scope>NUCLEOTIDE SEQUENCE [LARGE SCALE GENOMIC DNA]</scope>
    <source>
        <strain evidence="3">LMG 27748</strain>
    </source>
</reference>